<proteinExistence type="predicted"/>
<keyword evidence="2" id="KW-1185">Reference proteome</keyword>
<dbReference type="Proteomes" id="UP000316030">
    <property type="component" value="Unassembled WGS sequence"/>
</dbReference>
<reference evidence="1 2" key="1">
    <citation type="submission" date="2017-05" db="EMBL/GenBank/DDBJ databases">
        <authorList>
            <person name="Varghese N."/>
            <person name="Submissions S."/>
        </authorList>
    </citation>
    <scope>NUCLEOTIDE SEQUENCE [LARGE SCALE GENOMIC DNA]</scope>
    <source>
        <strain evidence="1 2">DSM 29506</strain>
    </source>
</reference>
<evidence type="ECO:0000313" key="1">
    <source>
        <dbReference type="EMBL" id="SMO99463.1"/>
    </source>
</evidence>
<organism evidence="1 2">
    <name type="scientific">Thalassovita litoralis</name>
    <dbReference type="NCBI Taxonomy" id="1010611"/>
    <lineage>
        <taxon>Bacteria</taxon>
        <taxon>Pseudomonadati</taxon>
        <taxon>Pseudomonadota</taxon>
        <taxon>Alphaproteobacteria</taxon>
        <taxon>Rhodobacterales</taxon>
        <taxon>Roseobacteraceae</taxon>
        <taxon>Thalassovita</taxon>
    </lineage>
</organism>
<dbReference type="EMBL" id="FXTO01000054">
    <property type="protein sequence ID" value="SMO99463.1"/>
    <property type="molecule type" value="Genomic_DNA"/>
</dbReference>
<evidence type="ECO:0000313" key="2">
    <source>
        <dbReference type="Proteomes" id="UP000316030"/>
    </source>
</evidence>
<name>A0A521FTC3_9RHOB</name>
<sequence>MKTTKTIPKALGSDVKNGPPIRVAKVRRYEPVGADQSSEAQIKAQTLGEPSEVRLHCSDHCRG</sequence>
<dbReference type="AlphaFoldDB" id="A0A521FTC3"/>
<accession>A0A521FTC3</accession>
<gene>
    <name evidence="1" type="ORF">SAMN06265173_15414</name>
</gene>
<protein>
    <submittedName>
        <fullName evidence="1">Uncharacterized protein</fullName>
    </submittedName>
</protein>